<evidence type="ECO:0000256" key="1">
    <source>
        <dbReference type="ARBA" id="ARBA00022737"/>
    </source>
</evidence>
<gene>
    <name evidence="6" type="ORF">RD792_017092</name>
</gene>
<feature type="compositionally biased region" description="Basic residues" evidence="5">
    <location>
        <begin position="1"/>
        <end position="11"/>
    </location>
</feature>
<dbReference type="InterPro" id="IPR001313">
    <property type="entry name" value="Pumilio_RNA-bd_rpt"/>
</dbReference>
<feature type="repeat" description="Pumilio" evidence="4">
    <location>
        <begin position="120"/>
        <end position="156"/>
    </location>
</feature>
<evidence type="ECO:0000313" key="6">
    <source>
        <dbReference type="EMBL" id="KAK4477829.1"/>
    </source>
</evidence>
<dbReference type="SMART" id="SM00025">
    <property type="entry name" value="Pumilio"/>
    <property type="match status" value="2"/>
</dbReference>
<evidence type="ECO:0000256" key="4">
    <source>
        <dbReference type="PROSITE-ProRule" id="PRU00317"/>
    </source>
</evidence>
<dbReference type="SUPFAM" id="SSF48371">
    <property type="entry name" value="ARM repeat"/>
    <property type="match status" value="1"/>
</dbReference>
<reference evidence="6 7" key="1">
    <citation type="journal article" date="2023" name="bioRxiv">
        <title>Genome report: Whole genome sequence and annotation of Penstemon davidsonii.</title>
        <authorList>
            <person name="Ostevik K.L."/>
            <person name="Alabady M."/>
            <person name="Zhang M."/>
            <person name="Rausher M.D."/>
        </authorList>
    </citation>
    <scope>NUCLEOTIDE SEQUENCE [LARGE SCALE GENOMIC DNA]</scope>
    <source>
        <strain evidence="6">DNT005</strain>
        <tissue evidence="6">Whole leaf</tissue>
    </source>
</reference>
<dbReference type="InterPro" id="IPR011989">
    <property type="entry name" value="ARM-like"/>
</dbReference>
<evidence type="ECO:0000256" key="3">
    <source>
        <dbReference type="ARBA" id="ARBA00022884"/>
    </source>
</evidence>
<accession>A0ABR0CL28</accession>
<keyword evidence="3" id="KW-0694">RNA-binding</keyword>
<dbReference type="Proteomes" id="UP001291926">
    <property type="component" value="Unassembled WGS sequence"/>
</dbReference>
<dbReference type="PROSITE" id="PS50302">
    <property type="entry name" value="PUM"/>
    <property type="match status" value="1"/>
</dbReference>
<dbReference type="InterPro" id="IPR016024">
    <property type="entry name" value="ARM-type_fold"/>
</dbReference>
<proteinExistence type="predicted"/>
<feature type="compositionally biased region" description="Basic and acidic residues" evidence="5">
    <location>
        <begin position="48"/>
        <end position="64"/>
    </location>
</feature>
<name>A0ABR0CL28_9LAMI</name>
<feature type="region of interest" description="Disordered" evidence="5">
    <location>
        <begin position="1"/>
        <end position="64"/>
    </location>
</feature>
<organism evidence="6 7">
    <name type="scientific">Penstemon davidsonii</name>
    <dbReference type="NCBI Taxonomy" id="160366"/>
    <lineage>
        <taxon>Eukaryota</taxon>
        <taxon>Viridiplantae</taxon>
        <taxon>Streptophyta</taxon>
        <taxon>Embryophyta</taxon>
        <taxon>Tracheophyta</taxon>
        <taxon>Spermatophyta</taxon>
        <taxon>Magnoliopsida</taxon>
        <taxon>eudicotyledons</taxon>
        <taxon>Gunneridae</taxon>
        <taxon>Pentapetalae</taxon>
        <taxon>asterids</taxon>
        <taxon>lamiids</taxon>
        <taxon>Lamiales</taxon>
        <taxon>Plantaginaceae</taxon>
        <taxon>Cheloneae</taxon>
        <taxon>Penstemon</taxon>
    </lineage>
</organism>
<dbReference type="InterPro" id="IPR040059">
    <property type="entry name" value="PUM3"/>
</dbReference>
<feature type="compositionally biased region" description="Polar residues" evidence="5">
    <location>
        <begin position="14"/>
        <end position="24"/>
    </location>
</feature>
<evidence type="ECO:0000256" key="5">
    <source>
        <dbReference type="SAM" id="MobiDB-lite"/>
    </source>
</evidence>
<comment type="caution">
    <text evidence="6">The sequence shown here is derived from an EMBL/GenBank/DDBJ whole genome shotgun (WGS) entry which is preliminary data.</text>
</comment>
<protein>
    <submittedName>
        <fullName evidence="6">Uncharacterized protein</fullName>
    </submittedName>
</protein>
<sequence length="209" mass="24168">MAPTPLKRKRDGPKSNTKKPNFTSDSKKPKLNSSNVKDNLTKKPFKFPKKDFAPGVKKDETEVSKKVQRIRSKELAEARKKKRKKHYSLEQELALLWEKMRRRNIAKNDRSMLVSEALKKMKGKISEIASSHVSSRVLQTCVKHCSQEERNAVFVELRPNFIAMSTNTYAVHLVTKMLDNGMPDIEKLILLLRITCFYSPLLFFVYKAL</sequence>
<dbReference type="Gene3D" id="1.25.10.10">
    <property type="entry name" value="Leucine-rich Repeat Variant"/>
    <property type="match status" value="1"/>
</dbReference>
<keyword evidence="7" id="KW-1185">Reference proteome</keyword>
<evidence type="ECO:0000313" key="7">
    <source>
        <dbReference type="Proteomes" id="UP001291926"/>
    </source>
</evidence>
<dbReference type="PANTHER" id="PTHR13389">
    <property type="entry name" value="PUMILIO HOMOLOG 3"/>
    <property type="match status" value="1"/>
</dbReference>
<dbReference type="EMBL" id="JAYDYQ010002688">
    <property type="protein sequence ID" value="KAK4477829.1"/>
    <property type="molecule type" value="Genomic_DNA"/>
</dbReference>
<keyword evidence="2" id="KW-0810">Translation regulation</keyword>
<dbReference type="PANTHER" id="PTHR13389:SF0">
    <property type="entry name" value="PUMILIO HOMOLOG 3"/>
    <property type="match status" value="1"/>
</dbReference>
<evidence type="ECO:0000256" key="2">
    <source>
        <dbReference type="ARBA" id="ARBA00022845"/>
    </source>
</evidence>
<keyword evidence="1" id="KW-0677">Repeat</keyword>